<proteinExistence type="predicted"/>
<evidence type="ECO:0000313" key="4">
    <source>
        <dbReference type="Proteomes" id="UP000241639"/>
    </source>
</evidence>
<dbReference type="AlphaFoldDB" id="A0A2T4Z4S7"/>
<evidence type="ECO:0000313" key="3">
    <source>
        <dbReference type="EMBL" id="PTM56893.1"/>
    </source>
</evidence>
<dbReference type="Proteomes" id="UP000241639">
    <property type="component" value="Unassembled WGS sequence"/>
</dbReference>
<organism evidence="3 4">
    <name type="scientific">Desmospora activa DSM 45169</name>
    <dbReference type="NCBI Taxonomy" id="1121389"/>
    <lineage>
        <taxon>Bacteria</taxon>
        <taxon>Bacillati</taxon>
        <taxon>Bacillota</taxon>
        <taxon>Bacilli</taxon>
        <taxon>Bacillales</taxon>
        <taxon>Thermoactinomycetaceae</taxon>
        <taxon>Desmospora</taxon>
    </lineage>
</organism>
<feature type="region of interest" description="Disordered" evidence="1">
    <location>
        <begin position="155"/>
        <end position="181"/>
    </location>
</feature>
<feature type="compositionally biased region" description="Polar residues" evidence="1">
    <location>
        <begin position="168"/>
        <end position="181"/>
    </location>
</feature>
<gene>
    <name evidence="3" type="ORF">C8J48_3220</name>
</gene>
<evidence type="ECO:0000256" key="1">
    <source>
        <dbReference type="SAM" id="MobiDB-lite"/>
    </source>
</evidence>
<keyword evidence="2" id="KW-1133">Transmembrane helix</keyword>
<dbReference type="InterPro" id="IPR027981">
    <property type="entry name" value="DUF4446"/>
</dbReference>
<name>A0A2T4Z4S7_9BACL</name>
<sequence length="181" mass="20797">METWLNWLQTYWLEVLLILVIMQLLVGMWCVVTTIRLHQQKQLIKKLLEPARENTLKTILASDRADQDTVLGYLYHLDESARRLKGNIGLVRYNAIGEQASDMSFSLALLDEYQDGVVISSLFSHQGQSYIYAKPVEKGDSSYRLSKEERQAIQRAIKPTVEREDSMQVDTENGNESNTKT</sequence>
<comment type="caution">
    <text evidence="3">The sequence shown here is derived from an EMBL/GenBank/DDBJ whole genome shotgun (WGS) entry which is preliminary data.</text>
</comment>
<dbReference type="EMBL" id="PZZP01000002">
    <property type="protein sequence ID" value="PTM56893.1"/>
    <property type="molecule type" value="Genomic_DNA"/>
</dbReference>
<feature type="transmembrane region" description="Helical" evidence="2">
    <location>
        <begin position="12"/>
        <end position="37"/>
    </location>
</feature>
<keyword evidence="2" id="KW-0472">Membrane</keyword>
<dbReference type="Pfam" id="PF14584">
    <property type="entry name" value="DUF4446"/>
    <property type="match status" value="1"/>
</dbReference>
<reference evidence="3 4" key="1">
    <citation type="submission" date="2018-04" db="EMBL/GenBank/DDBJ databases">
        <title>Genomic Encyclopedia of Archaeal and Bacterial Type Strains, Phase II (KMG-II): from individual species to whole genera.</title>
        <authorList>
            <person name="Goeker M."/>
        </authorList>
    </citation>
    <scope>NUCLEOTIDE SEQUENCE [LARGE SCALE GENOMIC DNA]</scope>
    <source>
        <strain evidence="3 4">DSM 45169</strain>
    </source>
</reference>
<accession>A0A2T4Z4S7</accession>
<protein>
    <submittedName>
        <fullName evidence="3">Uncharacterized protein DUF4446</fullName>
    </submittedName>
</protein>
<dbReference type="OrthoDB" id="5244042at2"/>
<dbReference type="RefSeq" id="WP_107728180.1">
    <property type="nucleotide sequence ID" value="NZ_PZZP01000002.1"/>
</dbReference>
<keyword evidence="4" id="KW-1185">Reference proteome</keyword>
<evidence type="ECO:0000256" key="2">
    <source>
        <dbReference type="SAM" id="Phobius"/>
    </source>
</evidence>
<keyword evidence="2" id="KW-0812">Transmembrane</keyword>